<evidence type="ECO:0000313" key="2">
    <source>
        <dbReference type="EMBL" id="KAL0313360.1"/>
    </source>
</evidence>
<dbReference type="AlphaFoldDB" id="A0AAW2L531"/>
<accession>A0AAW2L531</accession>
<name>A0AAW2L531_SESRA</name>
<sequence>MSSSILCSSVSSINLRPSLKKFSLLGEERRSSIRRGSVAGGGENPAGQGDQPRSGGGRGETPRPVDPSSTFEFLLSRTGDRIKTPPPGYFTVYSSFFSSGFTLPPHPLLLDITRESGLCVSQFTPNSFLYFEGFLLHFRELSLPLSAESFFTLFSVRKIANDSFFFFFPQNRCKFLAGSASSKGPWKEKFLYVKDVDWGLVTDWGEVSPALSSSHDLHMSFIGAGLFDQLLGVKSLLASGKKVSLQDIQRYKAEREREQRDRDGRGRPPPMLRKDGERRRSPPPPSRPRDASHGQGGSGKEIHATSSGSKRPHEGEAVEAPHGIGKGLFSYGVNRHEGGEIILGRFQL</sequence>
<gene>
    <name evidence="2" type="ORF">Sradi_5735300</name>
</gene>
<reference evidence="2" key="2">
    <citation type="journal article" date="2024" name="Plant">
        <title>Genomic evolution and insights into agronomic trait innovations of Sesamum species.</title>
        <authorList>
            <person name="Miao H."/>
            <person name="Wang L."/>
            <person name="Qu L."/>
            <person name="Liu H."/>
            <person name="Sun Y."/>
            <person name="Le M."/>
            <person name="Wang Q."/>
            <person name="Wei S."/>
            <person name="Zheng Y."/>
            <person name="Lin W."/>
            <person name="Duan Y."/>
            <person name="Cao H."/>
            <person name="Xiong S."/>
            <person name="Wang X."/>
            <person name="Wei L."/>
            <person name="Li C."/>
            <person name="Ma Q."/>
            <person name="Ju M."/>
            <person name="Zhao R."/>
            <person name="Li G."/>
            <person name="Mu C."/>
            <person name="Tian Q."/>
            <person name="Mei H."/>
            <person name="Zhang T."/>
            <person name="Gao T."/>
            <person name="Zhang H."/>
        </authorList>
    </citation>
    <scope>NUCLEOTIDE SEQUENCE</scope>
    <source>
        <strain evidence="2">G02</strain>
    </source>
</reference>
<evidence type="ECO:0000256" key="1">
    <source>
        <dbReference type="SAM" id="MobiDB-lite"/>
    </source>
</evidence>
<organism evidence="2">
    <name type="scientific">Sesamum radiatum</name>
    <name type="common">Black benniseed</name>
    <dbReference type="NCBI Taxonomy" id="300843"/>
    <lineage>
        <taxon>Eukaryota</taxon>
        <taxon>Viridiplantae</taxon>
        <taxon>Streptophyta</taxon>
        <taxon>Embryophyta</taxon>
        <taxon>Tracheophyta</taxon>
        <taxon>Spermatophyta</taxon>
        <taxon>Magnoliopsida</taxon>
        <taxon>eudicotyledons</taxon>
        <taxon>Gunneridae</taxon>
        <taxon>Pentapetalae</taxon>
        <taxon>asterids</taxon>
        <taxon>lamiids</taxon>
        <taxon>Lamiales</taxon>
        <taxon>Pedaliaceae</taxon>
        <taxon>Sesamum</taxon>
    </lineage>
</organism>
<proteinExistence type="predicted"/>
<feature type="compositionally biased region" description="Basic and acidic residues" evidence="1">
    <location>
        <begin position="252"/>
        <end position="280"/>
    </location>
</feature>
<dbReference type="EMBL" id="JACGWJ010000026">
    <property type="protein sequence ID" value="KAL0313360.1"/>
    <property type="molecule type" value="Genomic_DNA"/>
</dbReference>
<feature type="region of interest" description="Disordered" evidence="1">
    <location>
        <begin position="252"/>
        <end position="329"/>
    </location>
</feature>
<protein>
    <submittedName>
        <fullName evidence="2">Uncharacterized protein</fullName>
    </submittedName>
</protein>
<feature type="region of interest" description="Disordered" evidence="1">
    <location>
        <begin position="27"/>
        <end position="69"/>
    </location>
</feature>
<reference evidence="2" key="1">
    <citation type="submission" date="2020-06" db="EMBL/GenBank/DDBJ databases">
        <authorList>
            <person name="Li T."/>
            <person name="Hu X."/>
            <person name="Zhang T."/>
            <person name="Song X."/>
            <person name="Zhang H."/>
            <person name="Dai N."/>
            <person name="Sheng W."/>
            <person name="Hou X."/>
            <person name="Wei L."/>
        </authorList>
    </citation>
    <scope>NUCLEOTIDE SEQUENCE</scope>
    <source>
        <strain evidence="2">G02</strain>
        <tissue evidence="2">Leaf</tissue>
    </source>
</reference>
<comment type="caution">
    <text evidence="2">The sequence shown here is derived from an EMBL/GenBank/DDBJ whole genome shotgun (WGS) entry which is preliminary data.</text>
</comment>